<feature type="region of interest" description="Disordered" evidence="3">
    <location>
        <begin position="428"/>
        <end position="470"/>
    </location>
</feature>
<dbReference type="SUPFAM" id="SSF52058">
    <property type="entry name" value="L domain-like"/>
    <property type="match status" value="1"/>
</dbReference>
<evidence type="ECO:0000256" key="2">
    <source>
        <dbReference type="ARBA" id="ARBA00022737"/>
    </source>
</evidence>
<reference evidence="5 6" key="1">
    <citation type="journal article" date="2014" name="Nat. Commun.">
        <title>Klebsormidium flaccidum genome reveals primary factors for plant terrestrial adaptation.</title>
        <authorList>
            <person name="Hori K."/>
            <person name="Maruyama F."/>
            <person name="Fujisawa T."/>
            <person name="Togashi T."/>
            <person name="Yamamoto N."/>
            <person name="Seo M."/>
            <person name="Sato S."/>
            <person name="Yamada T."/>
            <person name="Mori H."/>
            <person name="Tajima N."/>
            <person name="Moriyama T."/>
            <person name="Ikeuchi M."/>
            <person name="Watanabe M."/>
            <person name="Wada H."/>
            <person name="Kobayashi K."/>
            <person name="Saito M."/>
            <person name="Masuda T."/>
            <person name="Sasaki-Sekimoto Y."/>
            <person name="Mashiguchi K."/>
            <person name="Awai K."/>
            <person name="Shimojima M."/>
            <person name="Masuda S."/>
            <person name="Iwai M."/>
            <person name="Nobusawa T."/>
            <person name="Narise T."/>
            <person name="Kondo S."/>
            <person name="Saito H."/>
            <person name="Sato R."/>
            <person name="Murakawa M."/>
            <person name="Ihara Y."/>
            <person name="Oshima-Yamada Y."/>
            <person name="Ohtaka K."/>
            <person name="Satoh M."/>
            <person name="Sonobe K."/>
            <person name="Ishii M."/>
            <person name="Ohtani R."/>
            <person name="Kanamori-Sato M."/>
            <person name="Honoki R."/>
            <person name="Miyazaki D."/>
            <person name="Mochizuki H."/>
            <person name="Umetsu J."/>
            <person name="Higashi K."/>
            <person name="Shibata D."/>
            <person name="Kamiya Y."/>
            <person name="Sato N."/>
            <person name="Nakamura Y."/>
            <person name="Tabata S."/>
            <person name="Ida S."/>
            <person name="Kurokawa K."/>
            <person name="Ohta H."/>
        </authorList>
    </citation>
    <scope>NUCLEOTIDE SEQUENCE [LARGE SCALE GENOMIC DNA]</scope>
    <source>
        <strain evidence="5 6">NIES-2285</strain>
    </source>
</reference>
<dbReference type="InterPro" id="IPR055414">
    <property type="entry name" value="LRR_R13L4/SHOC2-like"/>
</dbReference>
<feature type="compositionally biased region" description="Basic and acidic residues" evidence="3">
    <location>
        <begin position="438"/>
        <end position="451"/>
    </location>
</feature>
<dbReference type="GO" id="GO:0005737">
    <property type="term" value="C:cytoplasm"/>
    <property type="evidence" value="ECO:0000318"/>
    <property type="project" value="GO_Central"/>
</dbReference>
<keyword evidence="1" id="KW-0433">Leucine-rich repeat</keyword>
<feature type="region of interest" description="Disordered" evidence="3">
    <location>
        <begin position="687"/>
        <end position="708"/>
    </location>
</feature>
<dbReference type="EMBL" id="DF237198">
    <property type="protein sequence ID" value="GAQ85689.1"/>
    <property type="molecule type" value="Genomic_DNA"/>
</dbReference>
<feature type="compositionally biased region" description="Polar residues" evidence="3">
    <location>
        <begin position="490"/>
        <end position="505"/>
    </location>
</feature>
<feature type="domain" description="Disease resistance R13L4/SHOC-2-like LRR" evidence="4">
    <location>
        <begin position="144"/>
        <end position="349"/>
    </location>
</feature>
<dbReference type="Gene3D" id="3.80.10.10">
    <property type="entry name" value="Ribonuclease Inhibitor"/>
    <property type="match status" value="2"/>
</dbReference>
<proteinExistence type="predicted"/>
<dbReference type="Proteomes" id="UP000054558">
    <property type="component" value="Unassembled WGS sequence"/>
</dbReference>
<gene>
    <name evidence="5" type="ORF">KFL_002490070</name>
</gene>
<dbReference type="OrthoDB" id="676979at2759"/>
<keyword evidence="6" id="KW-1185">Reference proteome</keyword>
<feature type="compositionally biased region" description="Gly residues" evidence="3">
    <location>
        <begin position="767"/>
        <end position="778"/>
    </location>
</feature>
<dbReference type="OMA" id="EMALAWG"/>
<evidence type="ECO:0000259" key="4">
    <source>
        <dbReference type="Pfam" id="PF23598"/>
    </source>
</evidence>
<feature type="compositionally biased region" description="Low complexity" evidence="3">
    <location>
        <begin position="539"/>
        <end position="557"/>
    </location>
</feature>
<feature type="region of interest" description="Disordered" evidence="3">
    <location>
        <begin position="724"/>
        <end position="785"/>
    </location>
</feature>
<feature type="region of interest" description="Disordered" evidence="3">
    <location>
        <begin position="656"/>
        <end position="675"/>
    </location>
</feature>
<evidence type="ECO:0000313" key="5">
    <source>
        <dbReference type="EMBL" id="GAQ85689.1"/>
    </source>
</evidence>
<organism evidence="5 6">
    <name type="scientific">Klebsormidium nitens</name>
    <name type="common">Green alga</name>
    <name type="synonym">Ulothrix nitens</name>
    <dbReference type="NCBI Taxonomy" id="105231"/>
    <lineage>
        <taxon>Eukaryota</taxon>
        <taxon>Viridiplantae</taxon>
        <taxon>Streptophyta</taxon>
        <taxon>Klebsormidiophyceae</taxon>
        <taxon>Klebsormidiales</taxon>
        <taxon>Klebsormidiaceae</taxon>
        <taxon>Klebsormidium</taxon>
    </lineage>
</organism>
<evidence type="ECO:0000256" key="1">
    <source>
        <dbReference type="ARBA" id="ARBA00022614"/>
    </source>
</evidence>
<dbReference type="InterPro" id="IPR050216">
    <property type="entry name" value="LRR_domain-containing"/>
</dbReference>
<evidence type="ECO:0000313" key="6">
    <source>
        <dbReference type="Proteomes" id="UP000054558"/>
    </source>
</evidence>
<keyword evidence="2" id="KW-0677">Repeat</keyword>
<accession>A0A1Y1I8E3</accession>
<dbReference type="Pfam" id="PF23598">
    <property type="entry name" value="LRR_14"/>
    <property type="match status" value="1"/>
</dbReference>
<name>A0A1Y1I8E3_KLENI</name>
<dbReference type="InterPro" id="IPR003591">
    <property type="entry name" value="Leu-rich_rpt_typical-subtyp"/>
</dbReference>
<dbReference type="STRING" id="105231.A0A1Y1I8E3"/>
<evidence type="ECO:0000256" key="3">
    <source>
        <dbReference type="SAM" id="MobiDB-lite"/>
    </source>
</evidence>
<protein>
    <recommendedName>
        <fullName evidence="4">Disease resistance R13L4/SHOC-2-like LRR domain-containing protein</fullName>
    </recommendedName>
</protein>
<dbReference type="SMART" id="SM00369">
    <property type="entry name" value="LRR_TYP"/>
    <property type="match status" value="8"/>
</dbReference>
<feature type="compositionally biased region" description="Basic and acidic residues" evidence="3">
    <location>
        <begin position="692"/>
        <end position="703"/>
    </location>
</feature>
<dbReference type="SMART" id="SM00364">
    <property type="entry name" value="LRR_BAC"/>
    <property type="match status" value="7"/>
</dbReference>
<dbReference type="PANTHER" id="PTHR48051">
    <property type="match status" value="1"/>
</dbReference>
<dbReference type="AlphaFoldDB" id="A0A1Y1I8E3"/>
<dbReference type="InterPro" id="IPR032675">
    <property type="entry name" value="LRR_dom_sf"/>
</dbReference>
<sequence length="943" mass="99040">MSIPQWTAFAQSALHRSGHKKHIESVSFYSHSRRETCSARTPLLVGRRVPHAGKHSASGWKETCIKAGSLIENLDAEVASLQESESSSEETLTEVRRRVGEAESSGKLDLSGLRLTELPSDVFDLTGLTELSLAGNCLAELDPDIGRLTNLAKLGLAGNNLRGLPAEIGALKYLKGLWVHGNLLESLPPQIGKLKYLGILALGGNRLTTLPEEIGCLTSLQSLSVPGNRLTSLDALACGRPLPELKALGLFGNCLREVPEGVLGRLPGLTELWLQGNALTQLSGSPSDWAALKALKQLSVADNDLTSLPDALASLPSLKDLWVYGNRLQTLPLTLVEMPKLAHLWLEGNPLESDALGEALLRLPLTGKWARKVVVGIDTQQARGLKAEIWESAAVSECVKVSTLAGNGGDIGKREGYFKLDHGVPFALGGVGSNSETDPEKVGEGATERDGQGNGQENGTGPSKSGGQVGEERGDALIFSYMSMMSGAQSRVASEQTGASVQPSESGAPFSGASGKIVLEGRDGQEKVGSSSDPERDPSTSTGSSASSGDGSEAGAALPRGNLGDQNPRGGLVVVAFGSAPGVPNWAGVLKRVKAALKPDATKKKSSSKAVGPSLESTTFDVLYVVDARRSWYTQVGSPGGATNLAASETGAKFNGCNCPPEEESEGEGANASGADDLQLEGDFRIGTSGHVSERDGRSEKVRSKVASRSTLLDARDLGIARVSSRDPLAADGTEGQPSGASRESGREQVFSAGPTPQSSGEHNGSAGNGAELGGSGLTNGSERKRTGQRLSGYYRAELEAAVSGYERVLLLGDSMGASASLLFSSLATRVLSFCPQVDLSTASIRCAEDAAWFRSFRAEVLDDVSRSSAVITVHCGCWLHDLEQAALLPAGKVTVVEHPVEDHRLAKELDYQRKLVPILRTAIEEELMLLTLEQGRLGARGA</sequence>
<feature type="region of interest" description="Disordered" evidence="3">
    <location>
        <begin position="490"/>
        <end position="565"/>
    </location>
</feature>
<dbReference type="PANTHER" id="PTHR48051:SF25">
    <property type="entry name" value="LEUCINE RICH REPEAT PROTEIN"/>
    <property type="match status" value="1"/>
</dbReference>